<comment type="caution">
    <text evidence="1">The sequence shown here is derived from an EMBL/GenBank/DDBJ whole genome shotgun (WGS) entry which is preliminary data.</text>
</comment>
<evidence type="ECO:0000313" key="2">
    <source>
        <dbReference type="Proteomes" id="UP000596742"/>
    </source>
</evidence>
<proteinExistence type="predicted"/>
<dbReference type="Proteomes" id="UP000596742">
    <property type="component" value="Unassembled WGS sequence"/>
</dbReference>
<dbReference type="EMBL" id="UYJE01001434">
    <property type="protein sequence ID" value="VDI02068.1"/>
    <property type="molecule type" value="Genomic_DNA"/>
</dbReference>
<evidence type="ECO:0000313" key="1">
    <source>
        <dbReference type="EMBL" id="VDI02068.1"/>
    </source>
</evidence>
<name>A0A8B6CAV2_MYTGA</name>
<gene>
    <name evidence="1" type="ORF">MGAL_10B041703</name>
</gene>
<accession>A0A8B6CAV2</accession>
<reference evidence="1" key="1">
    <citation type="submission" date="2018-11" db="EMBL/GenBank/DDBJ databases">
        <authorList>
            <person name="Alioto T."/>
            <person name="Alioto T."/>
        </authorList>
    </citation>
    <scope>NUCLEOTIDE SEQUENCE</scope>
</reference>
<keyword evidence="2" id="KW-1185">Reference proteome</keyword>
<organism evidence="1 2">
    <name type="scientific">Mytilus galloprovincialis</name>
    <name type="common">Mediterranean mussel</name>
    <dbReference type="NCBI Taxonomy" id="29158"/>
    <lineage>
        <taxon>Eukaryota</taxon>
        <taxon>Metazoa</taxon>
        <taxon>Spiralia</taxon>
        <taxon>Lophotrochozoa</taxon>
        <taxon>Mollusca</taxon>
        <taxon>Bivalvia</taxon>
        <taxon>Autobranchia</taxon>
        <taxon>Pteriomorphia</taxon>
        <taxon>Mytilida</taxon>
        <taxon>Mytiloidea</taxon>
        <taxon>Mytilidae</taxon>
        <taxon>Mytilinae</taxon>
        <taxon>Mytilus</taxon>
    </lineage>
</organism>
<sequence>MALSPEPGTQGFSSDSILDRYRPMSNTNYDFPRRMYCEDPTPSVYFNRPLTASRAIPPCFSQDFAPPEMHRERTTYGYMNSWTNLRDAPSGVPQTIADSNYKNAQKDEHDVLYNKTYADLTSKIAYRHPNPGVPRQRQGRIGGSWRHIKEVLGHGGSRVVYVDGLISVYDKENFNQHLNAQLPFRPHLKKTLYSPTRHDYTQQTYNPWEDCEGKVGKLPPVSASHDPDLERKLNIQSANKYKGFYHYNKN</sequence>
<dbReference type="AlphaFoldDB" id="A0A8B6CAV2"/>
<protein>
    <submittedName>
        <fullName evidence="1">Uncharacterized protein</fullName>
    </submittedName>
</protein>
<dbReference type="OrthoDB" id="6091552at2759"/>